<evidence type="ECO:0000313" key="8">
    <source>
        <dbReference type="RefSeq" id="XP_022252879.1"/>
    </source>
</evidence>
<evidence type="ECO:0000256" key="1">
    <source>
        <dbReference type="ARBA" id="ARBA00022741"/>
    </source>
</evidence>
<reference evidence="8 9" key="1">
    <citation type="submission" date="2025-05" db="UniProtKB">
        <authorList>
            <consortium name="RefSeq"/>
        </authorList>
    </citation>
    <scope>IDENTIFICATION</scope>
    <source>
        <tissue evidence="8 9">Muscle</tissue>
    </source>
</reference>
<dbReference type="SMART" id="SM00176">
    <property type="entry name" value="RAN"/>
    <property type="match status" value="1"/>
</dbReference>
<dbReference type="Proteomes" id="UP000694941">
    <property type="component" value="Unplaced"/>
</dbReference>
<evidence type="ECO:0000313" key="10">
    <source>
        <dbReference type="RefSeq" id="XP_022252895.1"/>
    </source>
</evidence>
<dbReference type="CDD" id="cd00051">
    <property type="entry name" value="EFh"/>
    <property type="match status" value="1"/>
</dbReference>
<accession>A0ABM1TAH3</accession>
<evidence type="ECO:0000256" key="4">
    <source>
        <dbReference type="SAM" id="Coils"/>
    </source>
</evidence>
<dbReference type="PANTHER" id="PTHR47977">
    <property type="entry name" value="RAS-RELATED PROTEIN RAB"/>
    <property type="match status" value="1"/>
</dbReference>
<dbReference type="Gene3D" id="3.40.50.300">
    <property type="entry name" value="P-loop containing nucleotide triphosphate hydrolases"/>
    <property type="match status" value="1"/>
</dbReference>
<keyword evidence="7" id="KW-1185">Reference proteome</keyword>
<dbReference type="SMART" id="SM00177">
    <property type="entry name" value="ARF"/>
    <property type="match status" value="1"/>
</dbReference>
<sequence length="874" mass="99311">MASAELENLFKACDTRGTGYLGQDEVRELCAKFGIVAQDADAIFDDLDHDGDGKIDFEDFSKGFTDFLTLSSTPPTKDLDIAAQSLKQSFDSDPISCLDSEKKQMVFQAWKNLTTELGKAGNLISEEKLLSLYKELQTTERPHLVKYFETVIGDLLENVRKLQEENEQLESSWKREKKEHERHLHRLEEELDNQVKDVELQAKKQAQAEVEAERRSLKLKMDAEMDELHAHLSLFEKVDSWLKSSQDPIKEGKLSEIRTKLEDSVHENRQLRMSLMDTQTSVALMRSEIAQLRSQYEEKCRELISERERVLDILHEHDQLSRQLHLLHDANKRLQDTNDNLREVVDVETYNKKASHTRLDKRGSIIGDYLCAEASPIGFLKTKQSAIDIEEEEDYDYSLTEDVDKYRQMSLTSSGLDNDITYKMDSFVDDFDSGLSTLRDITEPEATSDYVDDEENENLKKMLQSPMRKQSSTSIQTQSSSRKSSLQERRLPSKLKVSTDCQTMLQFDTKAKSDIFEKNQPMRCSSTDTQSEVDFSSRRITEIKRQLGLDPEIANFPRPRLSKSSTPVSSVDGTPVPTPRISLEKNSAQPRKLPPCPPMRVRSKLQETDIANKSDVNNELVDPDVEEPDIHKEQAAPVQDEGHQQQKSKELEEIDRVKNESVSFEPTGPPERTYKVIFVGDAAVGKSSLIVRLSKGVFMGNLTSTLGVDFQMKSLRVDDRNIAVQLWDTAGQERFRSMTQSYFRKADGIMLVYDCTSEHSFLNVRQWMEAVGDVTTRQVPVMIMANKTDRRETARAENRQCVSTEVGEKLAKEFGALFIEVSAKTGRNVLESVVVLIRAMSATEDIEIQSSGLNLKEGTTSKASPNKCQRGCSK</sequence>
<keyword evidence="2" id="KW-0106">Calcium</keyword>
<dbReference type="PROSITE" id="PS00018">
    <property type="entry name" value="EF_HAND_1"/>
    <property type="match status" value="1"/>
</dbReference>
<dbReference type="SUPFAM" id="SSF52540">
    <property type="entry name" value="P-loop containing nucleoside triphosphate hydrolases"/>
    <property type="match status" value="1"/>
</dbReference>
<feature type="coiled-coil region" evidence="4">
    <location>
        <begin position="152"/>
        <end position="227"/>
    </location>
</feature>
<feature type="region of interest" description="Disordered" evidence="5">
    <location>
        <begin position="462"/>
        <end position="497"/>
    </location>
</feature>
<dbReference type="RefSeq" id="XP_022252888.1">
    <property type="nucleotide sequence ID" value="XM_022397180.1"/>
</dbReference>
<dbReference type="Gene3D" id="1.10.238.10">
    <property type="entry name" value="EF-hand"/>
    <property type="match status" value="1"/>
</dbReference>
<dbReference type="InterPro" id="IPR018247">
    <property type="entry name" value="EF_Hand_1_Ca_BS"/>
</dbReference>
<protein>
    <submittedName>
        <fullName evidence="8 9">Ras and EF-hand domain-containing protein homolog</fullName>
    </submittedName>
</protein>
<feature type="region of interest" description="Disordered" evidence="5">
    <location>
        <begin position="553"/>
        <end position="600"/>
    </location>
</feature>
<dbReference type="SUPFAM" id="SSF47473">
    <property type="entry name" value="EF-hand"/>
    <property type="match status" value="1"/>
</dbReference>
<evidence type="ECO:0000256" key="5">
    <source>
        <dbReference type="SAM" id="MobiDB-lite"/>
    </source>
</evidence>
<dbReference type="PRINTS" id="PR00449">
    <property type="entry name" value="RASTRNSFRMNG"/>
</dbReference>
<dbReference type="SMART" id="SM00175">
    <property type="entry name" value="RAB"/>
    <property type="match status" value="1"/>
</dbReference>
<dbReference type="Pfam" id="PF13499">
    <property type="entry name" value="EF-hand_7"/>
    <property type="match status" value="1"/>
</dbReference>
<dbReference type="RefSeq" id="XP_022252895.1">
    <property type="nucleotide sequence ID" value="XM_022397187.1"/>
</dbReference>
<dbReference type="SMART" id="SM00054">
    <property type="entry name" value="EFh"/>
    <property type="match status" value="2"/>
</dbReference>
<dbReference type="InterPro" id="IPR002048">
    <property type="entry name" value="EF_hand_dom"/>
</dbReference>
<dbReference type="InterPro" id="IPR001806">
    <property type="entry name" value="Small_GTPase"/>
</dbReference>
<dbReference type="PROSITE" id="PS51419">
    <property type="entry name" value="RAB"/>
    <property type="match status" value="1"/>
</dbReference>
<feature type="coiled-coil region" evidence="4">
    <location>
        <begin position="282"/>
        <end position="347"/>
    </location>
</feature>
<proteinExistence type="predicted"/>
<dbReference type="PROSITE" id="PS51420">
    <property type="entry name" value="RHO"/>
    <property type="match status" value="1"/>
</dbReference>
<name>A0ABM1TAH3_LIMPO</name>
<organism evidence="7 8">
    <name type="scientific">Limulus polyphemus</name>
    <name type="common">Atlantic horseshoe crab</name>
    <dbReference type="NCBI Taxonomy" id="6850"/>
    <lineage>
        <taxon>Eukaryota</taxon>
        <taxon>Metazoa</taxon>
        <taxon>Ecdysozoa</taxon>
        <taxon>Arthropoda</taxon>
        <taxon>Chelicerata</taxon>
        <taxon>Merostomata</taxon>
        <taxon>Xiphosura</taxon>
        <taxon>Limulidae</taxon>
        <taxon>Limulus</taxon>
    </lineage>
</organism>
<dbReference type="InterPro" id="IPR011992">
    <property type="entry name" value="EF-hand-dom_pair"/>
</dbReference>
<keyword evidence="3" id="KW-0342">GTP-binding</keyword>
<feature type="compositionally biased region" description="Low complexity" evidence="5">
    <location>
        <begin position="468"/>
        <end position="484"/>
    </location>
</feature>
<evidence type="ECO:0000256" key="3">
    <source>
        <dbReference type="ARBA" id="ARBA00023134"/>
    </source>
</evidence>
<gene>
    <name evidence="8 9 10" type="primary">LOC106468146</name>
</gene>
<feature type="domain" description="EF-hand" evidence="6">
    <location>
        <begin position="35"/>
        <end position="70"/>
    </location>
</feature>
<dbReference type="NCBIfam" id="TIGR00231">
    <property type="entry name" value="small_GTP"/>
    <property type="match status" value="1"/>
</dbReference>
<evidence type="ECO:0000256" key="2">
    <source>
        <dbReference type="ARBA" id="ARBA00022837"/>
    </source>
</evidence>
<dbReference type="PROSITE" id="PS51421">
    <property type="entry name" value="RAS"/>
    <property type="match status" value="1"/>
</dbReference>
<dbReference type="GeneID" id="106468146"/>
<dbReference type="RefSeq" id="XP_022252879.1">
    <property type="nucleotide sequence ID" value="XM_022397171.1"/>
</dbReference>
<dbReference type="InterPro" id="IPR027417">
    <property type="entry name" value="P-loop_NTPase"/>
</dbReference>
<dbReference type="SMART" id="SM00174">
    <property type="entry name" value="RHO"/>
    <property type="match status" value="1"/>
</dbReference>
<dbReference type="InterPro" id="IPR005225">
    <property type="entry name" value="Small_GTP-bd"/>
</dbReference>
<evidence type="ECO:0000313" key="9">
    <source>
        <dbReference type="RefSeq" id="XP_022252888.1"/>
    </source>
</evidence>
<dbReference type="Pfam" id="PF00071">
    <property type="entry name" value="Ras"/>
    <property type="match status" value="1"/>
</dbReference>
<evidence type="ECO:0000313" key="7">
    <source>
        <dbReference type="Proteomes" id="UP000694941"/>
    </source>
</evidence>
<keyword evidence="1" id="KW-0547">Nucleotide-binding</keyword>
<evidence type="ECO:0000259" key="6">
    <source>
        <dbReference type="PROSITE" id="PS50222"/>
    </source>
</evidence>
<dbReference type="PROSITE" id="PS50222">
    <property type="entry name" value="EF_HAND_2"/>
    <property type="match status" value="1"/>
</dbReference>
<dbReference type="InterPro" id="IPR050227">
    <property type="entry name" value="Rab"/>
</dbReference>
<dbReference type="PROSITE" id="PS51417">
    <property type="entry name" value="ARF"/>
    <property type="match status" value="1"/>
</dbReference>
<feature type="compositionally biased region" description="Polar residues" evidence="5">
    <location>
        <begin position="562"/>
        <end position="572"/>
    </location>
</feature>
<dbReference type="CDD" id="cd00154">
    <property type="entry name" value="Rab"/>
    <property type="match status" value="1"/>
</dbReference>
<keyword evidence="4" id="KW-0175">Coiled coil</keyword>
<dbReference type="SMART" id="SM00173">
    <property type="entry name" value="RAS"/>
    <property type="match status" value="1"/>
</dbReference>